<dbReference type="RefSeq" id="XP_060412262.1">
    <property type="nucleotide sequence ID" value="XM_060552050.1"/>
</dbReference>
<feature type="compositionally biased region" description="Polar residues" evidence="1">
    <location>
        <begin position="43"/>
        <end position="60"/>
    </location>
</feature>
<dbReference type="AlphaFoldDB" id="A0AAD8PWR2"/>
<organism evidence="2 3">
    <name type="scientific">Colletotrichum navitas</name>
    <dbReference type="NCBI Taxonomy" id="681940"/>
    <lineage>
        <taxon>Eukaryota</taxon>
        <taxon>Fungi</taxon>
        <taxon>Dikarya</taxon>
        <taxon>Ascomycota</taxon>
        <taxon>Pezizomycotina</taxon>
        <taxon>Sordariomycetes</taxon>
        <taxon>Hypocreomycetidae</taxon>
        <taxon>Glomerellales</taxon>
        <taxon>Glomerellaceae</taxon>
        <taxon>Colletotrichum</taxon>
        <taxon>Colletotrichum graminicola species complex</taxon>
    </lineage>
</organism>
<accession>A0AAD8PWR2</accession>
<evidence type="ECO:0000313" key="3">
    <source>
        <dbReference type="Proteomes" id="UP001230504"/>
    </source>
</evidence>
<gene>
    <name evidence="2" type="ORF">LY79DRAFT_274140</name>
</gene>
<reference evidence="2" key="1">
    <citation type="submission" date="2021-06" db="EMBL/GenBank/DDBJ databases">
        <title>Comparative genomics, transcriptomics and evolutionary studies reveal genomic signatures of adaptation to plant cell wall in hemibiotrophic fungi.</title>
        <authorList>
            <consortium name="DOE Joint Genome Institute"/>
            <person name="Baroncelli R."/>
            <person name="Diaz J.F."/>
            <person name="Benocci T."/>
            <person name="Peng M."/>
            <person name="Battaglia E."/>
            <person name="Haridas S."/>
            <person name="Andreopoulos W."/>
            <person name="Labutti K."/>
            <person name="Pangilinan J."/>
            <person name="Floch G.L."/>
            <person name="Makela M.R."/>
            <person name="Henrissat B."/>
            <person name="Grigoriev I.V."/>
            <person name="Crouch J.A."/>
            <person name="De Vries R.P."/>
            <person name="Sukno S.A."/>
            <person name="Thon M.R."/>
        </authorList>
    </citation>
    <scope>NUCLEOTIDE SEQUENCE</scope>
    <source>
        <strain evidence="2">CBS 125086</strain>
    </source>
</reference>
<protein>
    <submittedName>
        <fullName evidence="2">Uncharacterized protein</fullName>
    </submittedName>
</protein>
<evidence type="ECO:0000256" key="1">
    <source>
        <dbReference type="SAM" id="MobiDB-lite"/>
    </source>
</evidence>
<dbReference type="EMBL" id="JAHLJV010000046">
    <property type="protein sequence ID" value="KAK1585228.1"/>
    <property type="molecule type" value="Genomic_DNA"/>
</dbReference>
<name>A0AAD8PWR2_9PEZI</name>
<feature type="region of interest" description="Disordered" evidence="1">
    <location>
        <begin position="43"/>
        <end position="68"/>
    </location>
</feature>
<feature type="region of interest" description="Disordered" evidence="1">
    <location>
        <begin position="92"/>
        <end position="139"/>
    </location>
</feature>
<dbReference type="Proteomes" id="UP001230504">
    <property type="component" value="Unassembled WGS sequence"/>
</dbReference>
<dbReference type="GeneID" id="85436290"/>
<keyword evidence="3" id="KW-1185">Reference proteome</keyword>
<proteinExistence type="predicted"/>
<comment type="caution">
    <text evidence="2">The sequence shown here is derived from an EMBL/GenBank/DDBJ whole genome shotgun (WGS) entry which is preliminary data.</text>
</comment>
<evidence type="ECO:0000313" key="2">
    <source>
        <dbReference type="EMBL" id="KAK1585228.1"/>
    </source>
</evidence>
<sequence>MLGGCPPDLVLVGTAPPGLLSTSPLPAVLYSYTMYSTGTYQTPGAVTRSQPTSNYAQRSSAGYPGRGTDTPLAVVGNKRRLPCHVMSQASNLGTGILPTRPRTTLEGGGGLERRRLRTLAPRPPVQDARDAQKRGSPADLSSLVGAHVSRFPSCPLVLESFQPHFLPPWRLCLVSRRGRACFRPEASQQALARKR</sequence>